<feature type="region of interest" description="Disordered" evidence="1">
    <location>
        <begin position="936"/>
        <end position="1037"/>
    </location>
</feature>
<feature type="compositionally biased region" description="Polar residues" evidence="1">
    <location>
        <begin position="2168"/>
        <end position="2179"/>
    </location>
</feature>
<feature type="compositionally biased region" description="Basic and acidic residues" evidence="1">
    <location>
        <begin position="606"/>
        <end position="619"/>
    </location>
</feature>
<evidence type="ECO:0000313" key="3">
    <source>
        <dbReference type="Proteomes" id="UP000193922"/>
    </source>
</evidence>
<evidence type="ECO:0000256" key="1">
    <source>
        <dbReference type="SAM" id="MobiDB-lite"/>
    </source>
</evidence>
<feature type="compositionally biased region" description="Low complexity" evidence="1">
    <location>
        <begin position="397"/>
        <end position="419"/>
    </location>
</feature>
<evidence type="ECO:0000313" key="2">
    <source>
        <dbReference type="EMBL" id="ORX68282.1"/>
    </source>
</evidence>
<feature type="region of interest" description="Disordered" evidence="1">
    <location>
        <begin position="1646"/>
        <end position="1692"/>
    </location>
</feature>
<gene>
    <name evidence="2" type="ORF">DL89DRAFT_268781</name>
</gene>
<dbReference type="OrthoDB" id="43547at2759"/>
<dbReference type="RefSeq" id="XP_040742096.1">
    <property type="nucleotide sequence ID" value="XM_040888045.1"/>
</dbReference>
<sequence>MQKRRHAMDLVIRELLKDHGSQSHYPIGKLHELGGACGSNEPPAQPAEPASVLSDAIPSWFLIKPTPELDGVQILTHNYSVITGESADNVLAATRQLLRIALQAANTRLLLEEMAETHLCPSMLVVPDHKSRREKKAGQAVLLESQSDMPATAATAVSASVATSGHPQLAPEALSAGGPYDIASAQYMATFPLQYRTRAKVAIQTVISAGMVNNRIDNRESMFFVRDGQSIFYASLDEGILSDTDGTLLDATVEPGSAELALPESAVAELGQSTSDSASPGSGAHTVATTSPDPSAFTPYGQANACTTQAAAGLRKRSPLVPTVNIAALSSLVTRTEAATPAGSSNTAFYAGSPRRGTGRRNMPETAPPSAVPGSPTGSRFMLSSLTNLQGQRGRNSIPAPSNVSSSSPLMPPALSRSPTMPGTSTVLATVAGDTSPVKPQPPQSPHEDKRADGAWRGSLIQQIGELITALVTMPSISDSLVRRVPLNSQDVGILMPHCNPEPTIVYLPLPQRLGDLMQPFSPSQIALGAVRHTYKHLRQRHYPGESIEEIEYGSHDDGEPPWNMKLGEMMFMYNFNAKSYHQPAPEKADIGSGVAVVQVLPLNRDRQTERPAGGHEPAKPAGAGTGERLYIRTSRRQAEVHLSLEGAQQVPLMSDTLESQSSPELLRRPSHTPSPLAQSRSGSRTNDSTPPREYLRQFERARGHLKLDPAKSANMNESDEGAVWTRATIRLDRLLTYISRVYWTALGDYVSEQILYPVLSSSWASHATPLMSLPDPTRPATVYAQIEQAPLGQSHTALLHTRDACLPKAPCTFTEASKQQVRAMEVARQMAQYWGREDSVKSVLYHRQKLPRVTAISAVPELFRLLENPLILTDPDQPIVDLPTSLFPAFSFRRRGMRDKTELALKGTRQSFCIMSKLAVADIINLQKQEQAAAYTSRSTKSHSVSPARRPQRGSAAARPNSGVGSSARGTPNYAPGTQGWSTQQQQQPAGRGGRGSRMSLATARHGSSGVNRKLPPPSEYKPIADPDPPQISAGPDCFRQSTITWLAIWLVGGELEMVLWQAVGLERESRRKQLLGMIASHMVGVFPGYDMTALNSGVVSSWLDRNVTRDIINKFALETQLSCDDQVHYFNLERYMSPEYMQLVGIEEGSAELAMIMANPPVSGMTENDMKMELTLRHLQPEHLRWARKLTFIDYTTALLIRYDELMRIAERWRRHAAINSLAYSHIGYPPAMMSLGSMTVDTHESSADGRKAAGDTEEPEQGESASKEKPPPAEMIMENARLLHFVCAPLPLTSALKPNTLDVRGFLRLLCVISALLQNLADSYIDYLCSTGYVVTKRFEEQYSWKDALSSLGYSAEQIQRFTQQASLKQSAKLPYIQVPRAYLRFTSEWRSAVPGYVKSSVNPQSIKRFTLELSKFKKLLHAKSFVYDFQLRYVASLLKPLAADDLPASDAGDDEDDDDDDDEIASQMGIDGRKWNARLKRDIKRTVAQSLHVHVDLMRFFNALAQQRYYSTRFSSRRLVRTQFAYFLDHSERYHYYTAGTRPLIDRHNSQPEDAGSQDDNASLFAGCYRLYEGVQAQLQESQYGNALGDPLQMSGHMGLSPQFGSSLGLGSRPLSSLHHQHLGVAKGINIAASAPEPAFYIPRRRKKSADLSRAGETLTTHHRRGSSIMSLHNDERQPAEQRRAAPPLAASYAVGSQYLEHMGRAHHGPKAPSFSSNPTVPPPSPKPPQSSLALTSSIVPSTHGIAAKSLDFTLHEYADSKVHLRQNDSFVRVALMAMTPDCDCCRKESEAAAQQSKERQRKSQVDLGALATKPHHRHHHHHHHRHKKHRHHKHAAGDGEKEERKKHRTKKAGDNMLVDHIDDVFIQTIRPAGQLTQTTRLGEGRPPLEDDTCTSPLDSAAHEASAFVSGLRQTPLQQWMHSLSSGNTIDLQLSGDSDASADVVQSDNAHLTFYIIVDMDPDTTVGLSSLKDEAVRGRNGSLGPLNEPPVSDHSDLLPLLGRTAGRTCDKCQEAVRNGRQLCSLHRIASVLSADMRDWESKGQSSTVDPDEYDREDPDILSWVRASAGRLVRHTFSDYHRDLNWYRIYHHLRMADLPGSLDPHSLRELIVFLERQGWVDVAECDPDIRQLLDLDLPTRRIIEALQMRLRRLYFEPTLVMSSMQSVPSEAGATQKSDSDMHKPTRRRTSPSHPTCTCSHLELRAISTLSLNATPPATPISDAAGEPLSRHSTIEPHETTMLRRSLPSNPVCPTAAIDAYGRILRGQSSDNIDQVLRLLSPLSRRPARKILMDPAFQKILSSYIHLRIAGSPWFCPQHARTITAPTYQWSLVAELPAESPDTAEAPVISSAAPPSANVGVHRRMAYLHEQSANPPLRMRRSHGASRNSASVSSLGVSPAIGDAVDHQAVHSSKQSISSAAVPHSVSPVRPERARVEALPGSLLVVDPDDSEFHARMLLLNPFTFHGILELLFVRDDMCADGMRLKHVRAISRSRHRDGLYEYERKHVNLVFSTVSAAAWDAMAL</sequence>
<dbReference type="Proteomes" id="UP000193922">
    <property type="component" value="Unassembled WGS sequence"/>
</dbReference>
<feature type="compositionally biased region" description="Basic residues" evidence="1">
    <location>
        <begin position="1818"/>
        <end position="1839"/>
    </location>
</feature>
<comment type="caution">
    <text evidence="2">The sequence shown here is derived from an EMBL/GenBank/DDBJ whole genome shotgun (WGS) entry which is preliminary data.</text>
</comment>
<feature type="compositionally biased region" description="Polar residues" evidence="1">
    <location>
        <begin position="936"/>
        <end position="946"/>
    </location>
</feature>
<feature type="region of interest" description="Disordered" evidence="1">
    <location>
        <begin position="1709"/>
        <end position="1739"/>
    </location>
</feature>
<feature type="region of interest" description="Disordered" evidence="1">
    <location>
        <begin position="336"/>
        <end position="427"/>
    </location>
</feature>
<feature type="region of interest" description="Disordered" evidence="1">
    <location>
        <begin position="606"/>
        <end position="628"/>
    </location>
</feature>
<feature type="region of interest" description="Disordered" evidence="1">
    <location>
        <begin position="2168"/>
        <end position="2200"/>
    </location>
</feature>
<feature type="compositionally biased region" description="Basic and acidic residues" evidence="1">
    <location>
        <begin position="1677"/>
        <end position="1688"/>
    </location>
</feature>
<feature type="compositionally biased region" description="Polar residues" evidence="1">
    <location>
        <begin position="271"/>
        <end position="280"/>
    </location>
</feature>
<feature type="compositionally biased region" description="Pro residues" evidence="1">
    <location>
        <begin position="1724"/>
        <end position="1733"/>
    </location>
</feature>
<feature type="compositionally biased region" description="Polar residues" evidence="1">
    <location>
        <begin position="672"/>
        <end position="690"/>
    </location>
</feature>
<accession>A0A1Y1W4H1</accession>
<dbReference type="GeneID" id="63804693"/>
<feature type="region of interest" description="Disordered" evidence="1">
    <location>
        <begin position="652"/>
        <end position="692"/>
    </location>
</feature>
<feature type="region of interest" description="Disordered" evidence="1">
    <location>
        <begin position="268"/>
        <end position="301"/>
    </location>
</feature>
<dbReference type="EMBL" id="MCFD01000010">
    <property type="protein sequence ID" value="ORX68282.1"/>
    <property type="molecule type" value="Genomic_DNA"/>
</dbReference>
<name>A0A1Y1W4H1_9FUNG</name>
<feature type="region of interest" description="Disordered" evidence="1">
    <location>
        <begin position="433"/>
        <end position="452"/>
    </location>
</feature>
<feature type="region of interest" description="Disordered" evidence="1">
    <location>
        <begin position="1818"/>
        <end position="1857"/>
    </location>
</feature>
<feature type="compositionally biased region" description="Basic and acidic residues" evidence="1">
    <location>
        <begin position="1244"/>
        <end position="1257"/>
    </location>
</feature>
<feature type="region of interest" description="Disordered" evidence="1">
    <location>
        <begin position="1243"/>
        <end position="1275"/>
    </location>
</feature>
<feature type="compositionally biased region" description="Polar residues" evidence="1">
    <location>
        <begin position="376"/>
        <end position="395"/>
    </location>
</feature>
<proteinExistence type="predicted"/>
<feature type="compositionally biased region" description="Pro residues" evidence="1">
    <location>
        <begin position="1016"/>
        <end position="1031"/>
    </location>
</feature>
<reference evidence="2 3" key="1">
    <citation type="submission" date="2016-07" db="EMBL/GenBank/DDBJ databases">
        <title>Pervasive Adenine N6-methylation of Active Genes in Fungi.</title>
        <authorList>
            <consortium name="DOE Joint Genome Institute"/>
            <person name="Mondo S.J."/>
            <person name="Dannebaum R.O."/>
            <person name="Kuo R.C."/>
            <person name="Labutti K."/>
            <person name="Haridas S."/>
            <person name="Kuo A."/>
            <person name="Salamov A."/>
            <person name="Ahrendt S.R."/>
            <person name="Lipzen A."/>
            <person name="Sullivan W."/>
            <person name="Andreopoulos W.B."/>
            <person name="Clum A."/>
            <person name="Lindquist E."/>
            <person name="Daum C."/>
            <person name="Ramamoorthy G.K."/>
            <person name="Gryganskyi A."/>
            <person name="Culley D."/>
            <person name="Magnuson J.K."/>
            <person name="James T.Y."/>
            <person name="O'Malley M.A."/>
            <person name="Stajich J.E."/>
            <person name="Spatafora J.W."/>
            <person name="Visel A."/>
            <person name="Grigoriev I.V."/>
        </authorList>
    </citation>
    <scope>NUCLEOTIDE SEQUENCE [LARGE SCALE GENOMIC DNA]</scope>
    <source>
        <strain evidence="2 3">ATCC 12442</strain>
    </source>
</reference>
<organism evidence="2 3">
    <name type="scientific">Linderina pennispora</name>
    <dbReference type="NCBI Taxonomy" id="61395"/>
    <lineage>
        <taxon>Eukaryota</taxon>
        <taxon>Fungi</taxon>
        <taxon>Fungi incertae sedis</taxon>
        <taxon>Zoopagomycota</taxon>
        <taxon>Kickxellomycotina</taxon>
        <taxon>Kickxellomycetes</taxon>
        <taxon>Kickxellales</taxon>
        <taxon>Kickxellaceae</taxon>
        <taxon>Linderina</taxon>
    </lineage>
</organism>
<keyword evidence="3" id="KW-1185">Reference proteome</keyword>
<protein>
    <submittedName>
        <fullName evidence="2">Uncharacterized protein</fullName>
    </submittedName>
</protein>